<evidence type="ECO:0000313" key="2">
    <source>
        <dbReference type="Proteomes" id="UP001596031"/>
    </source>
</evidence>
<reference evidence="2" key="1">
    <citation type="journal article" date="2019" name="Int. J. Syst. Evol. Microbiol.">
        <title>The Global Catalogue of Microorganisms (GCM) 10K type strain sequencing project: providing services to taxonomists for standard genome sequencing and annotation.</title>
        <authorList>
            <consortium name="The Broad Institute Genomics Platform"/>
            <consortium name="The Broad Institute Genome Sequencing Center for Infectious Disease"/>
            <person name="Wu L."/>
            <person name="Ma J."/>
        </authorList>
    </citation>
    <scope>NUCLEOTIDE SEQUENCE [LARGE SCALE GENOMIC DNA]</scope>
    <source>
        <strain evidence="2">CCUG 38813</strain>
    </source>
</reference>
<sequence>MNRRQLLHGWNFPHLVHGGVTLVAKENAEECLRMVIEQKCHLHGYDSFTLHSDGRIQPHLEWSASWSWDDLPPLSAMLRDVLDPPAEVTHFEFVFSDAG</sequence>
<dbReference type="Proteomes" id="UP001596031">
    <property type="component" value="Unassembled WGS sequence"/>
</dbReference>
<protein>
    <recommendedName>
        <fullName evidence="3">Immunity protein 7 of polymorphic toxin system</fullName>
    </recommendedName>
</protein>
<evidence type="ECO:0000313" key="1">
    <source>
        <dbReference type="EMBL" id="MFC5511384.1"/>
    </source>
</evidence>
<dbReference type="RefSeq" id="WP_379719910.1">
    <property type="nucleotide sequence ID" value="NZ_JBHSMS010000034.1"/>
</dbReference>
<dbReference type="EMBL" id="JBHSMS010000034">
    <property type="protein sequence ID" value="MFC5511384.1"/>
    <property type="molecule type" value="Genomic_DNA"/>
</dbReference>
<organism evidence="1 2">
    <name type="scientific">Massilia jejuensis</name>
    <dbReference type="NCBI Taxonomy" id="648894"/>
    <lineage>
        <taxon>Bacteria</taxon>
        <taxon>Pseudomonadati</taxon>
        <taxon>Pseudomonadota</taxon>
        <taxon>Betaproteobacteria</taxon>
        <taxon>Burkholderiales</taxon>
        <taxon>Oxalobacteraceae</taxon>
        <taxon>Telluria group</taxon>
        <taxon>Massilia</taxon>
    </lineage>
</organism>
<proteinExistence type="predicted"/>
<accession>A0ABW0PHF7</accession>
<evidence type="ECO:0008006" key="3">
    <source>
        <dbReference type="Google" id="ProtNLM"/>
    </source>
</evidence>
<gene>
    <name evidence="1" type="ORF">ACFPOU_09645</name>
</gene>
<comment type="caution">
    <text evidence="1">The sequence shown here is derived from an EMBL/GenBank/DDBJ whole genome shotgun (WGS) entry which is preliminary data.</text>
</comment>
<name>A0ABW0PHF7_9BURK</name>
<keyword evidence="2" id="KW-1185">Reference proteome</keyword>